<sequence length="70" mass="8259">MNLLRRLLFKIFGQRFSAMQGLCFRRAKRVHRIHGSTALGRIVQRSLDDEYFLATCKRLCRVVQYNVVNS</sequence>
<dbReference type="AlphaFoldDB" id="A0A0L8AF41"/>
<gene>
    <name evidence="1" type="ORF">W7K_01610</name>
</gene>
<comment type="caution">
    <text evidence="1">The sequence shown here is derived from an EMBL/GenBank/DDBJ whole genome shotgun (WGS) entry which is preliminary data.</text>
</comment>
<reference evidence="1 2" key="1">
    <citation type="journal article" date="2012" name="J. Bacteriol.">
        <title>Genome sequence of a novel nicotine-degrading strain, Pseudomonas geniculata N1.</title>
        <authorList>
            <person name="Tang H."/>
            <person name="Yu H."/>
            <person name="Tai C."/>
            <person name="Huang K."/>
            <person name="Liu Y."/>
            <person name="Wang L."/>
            <person name="Yao Y."/>
            <person name="Wu G."/>
            <person name="Xu P."/>
        </authorList>
    </citation>
    <scope>NUCLEOTIDE SEQUENCE [LARGE SCALE GENOMIC DNA]</scope>
    <source>
        <strain evidence="1 2">N1</strain>
    </source>
</reference>
<name>A0A0L8AF41_9GAMM</name>
<dbReference type="EMBL" id="AJLO02000005">
    <property type="protein sequence ID" value="KOF00901.1"/>
    <property type="molecule type" value="Genomic_DNA"/>
</dbReference>
<evidence type="ECO:0000313" key="1">
    <source>
        <dbReference type="EMBL" id="KOF00901.1"/>
    </source>
</evidence>
<proteinExistence type="predicted"/>
<protein>
    <submittedName>
        <fullName evidence="1">Uncharacterized protein</fullName>
    </submittedName>
</protein>
<accession>A0A0L8AF41</accession>
<organism evidence="1 2">
    <name type="scientific">Stenotrophomonas geniculata N1</name>
    <dbReference type="NCBI Taxonomy" id="1167641"/>
    <lineage>
        <taxon>Bacteria</taxon>
        <taxon>Pseudomonadati</taxon>
        <taxon>Pseudomonadota</taxon>
        <taxon>Gammaproteobacteria</taxon>
        <taxon>Lysobacterales</taxon>
        <taxon>Lysobacteraceae</taxon>
        <taxon>Stenotrophomonas</taxon>
    </lineage>
</organism>
<dbReference type="Proteomes" id="UP000036890">
    <property type="component" value="Unassembled WGS sequence"/>
</dbReference>
<evidence type="ECO:0000313" key="2">
    <source>
        <dbReference type="Proteomes" id="UP000036890"/>
    </source>
</evidence>